<reference evidence="1 2" key="1">
    <citation type="submission" date="2020-04" db="EMBL/GenBank/DDBJ databases">
        <title>Complete Genomes and Methylome analysis of CBBP consortium that reverse antibiotic-induced susceptibility to vancomycin-resistant Enterococcus faecium infection.</title>
        <authorList>
            <person name="Fomenkov A."/>
            <person name="Zhang Z."/>
            <person name="Pamer E."/>
            <person name="Roberts R.J."/>
        </authorList>
    </citation>
    <scope>NUCLEOTIDE SEQUENCE [LARGE SCALE GENOMIC DNA]</scope>
    <source>
        <strain evidence="2">CBBP</strain>
    </source>
</reference>
<dbReference type="RefSeq" id="WP_158598891.1">
    <property type="nucleotide sequence ID" value="NZ_CP051672.1"/>
</dbReference>
<evidence type="ECO:0000313" key="2">
    <source>
        <dbReference type="Proteomes" id="UP000501982"/>
    </source>
</evidence>
<accession>A0A7L5EG15</accession>
<protein>
    <submittedName>
        <fullName evidence="1">Uncharacterized protein</fullName>
    </submittedName>
</protein>
<evidence type="ECO:0000313" key="1">
    <source>
        <dbReference type="EMBL" id="QJE29545.1"/>
    </source>
</evidence>
<dbReference type="AlphaFoldDB" id="A0A7L5EG15"/>
<dbReference type="EMBL" id="CP051672">
    <property type="protein sequence ID" value="QJE29545.1"/>
    <property type="molecule type" value="Genomic_DNA"/>
</dbReference>
<sequence>MLIHIRSVKKGDPGARIGLYQYTNAHSQLLTIQFSATYDAQRQYRHCPTTPIVRTFAA</sequence>
<proteinExistence type="predicted"/>
<dbReference type="Proteomes" id="UP000501982">
    <property type="component" value="Chromosome"/>
</dbReference>
<name>A0A7L5EG15_PARDI</name>
<organism evidence="1 2">
    <name type="scientific">Parabacteroides distasonis</name>
    <dbReference type="NCBI Taxonomy" id="823"/>
    <lineage>
        <taxon>Bacteria</taxon>
        <taxon>Pseudomonadati</taxon>
        <taxon>Bacteroidota</taxon>
        <taxon>Bacteroidia</taxon>
        <taxon>Bacteroidales</taxon>
        <taxon>Tannerellaceae</taxon>
        <taxon>Parabacteroides</taxon>
    </lineage>
</organism>
<gene>
    <name evidence="1" type="ORF">HHO38_15070</name>
</gene>